<protein>
    <recommendedName>
        <fullName evidence="4">TATA-box-binding protein</fullName>
    </recommendedName>
    <alternativeName>
        <fullName evidence="8">TATA sequence-binding protein</fullName>
    </alternativeName>
    <alternativeName>
        <fullName evidence="10">TATA-binding factor</fullName>
    </alternativeName>
    <alternativeName>
        <fullName evidence="9">TATA-box factor</fullName>
    </alternativeName>
    <alternativeName>
        <fullName evidence="11">Transcription initiation factor TFIID TBP subunit</fullName>
    </alternativeName>
</protein>
<comment type="similarity">
    <text evidence="3">Belongs to the CBF/MAK21 family.</text>
</comment>
<dbReference type="PROSITE" id="PS00351">
    <property type="entry name" value="TFIID"/>
    <property type="match status" value="1"/>
</dbReference>
<dbReference type="InterPro" id="IPR030491">
    <property type="entry name" value="TBP_CS"/>
</dbReference>
<dbReference type="FunFam" id="3.30.310.10:FF:000002">
    <property type="entry name" value="TATA-box-binding protein 2"/>
    <property type="match status" value="1"/>
</dbReference>
<keyword evidence="6" id="KW-0804">Transcription</keyword>
<accession>A0A0K0F8B2</accession>
<dbReference type="STRING" id="75913.A0A0K0F8B2"/>
<dbReference type="HAMAP" id="MF_00408">
    <property type="entry name" value="TATA_bind_prot_arch"/>
    <property type="match status" value="1"/>
</dbReference>
<evidence type="ECO:0000256" key="6">
    <source>
        <dbReference type="ARBA" id="ARBA00023163"/>
    </source>
</evidence>
<keyword evidence="7" id="KW-0539">Nucleus</keyword>
<reference evidence="15" key="2">
    <citation type="submission" date="2015-08" db="UniProtKB">
        <authorList>
            <consortium name="WormBaseParasite"/>
        </authorList>
    </citation>
    <scope>IDENTIFICATION</scope>
</reference>
<sequence>MAVKENFEELINGGKIELLKEKLQSLKIYEIDPITNKAKKSNELEVFLNTIIGYIVIEKESNAKVILKKLAKNIFCFKDSCILILQKIFKLGSKALSTEKVWNLFNFLKNLPLPEKLNDNLFNDKYKVLENVELDKFLDLYQGVWMVLTKKKLSGALAKNILPFLTNHRLEEFPKPELFGDFYFAYYNHGGVYSVLALNGLIKLVVKYNFEYPQFYQSVYKLTTPFILHASYAFQFLDTLNLFLSSTHIPLYIVAAFAKKLSRVLLYSPICVVRPILTIIQNLMIKYEGLRKMIHNTQCINLECDPYLEDCESLKDCKALDSCLWEIKTLQSHWLPLITKKASFIEKNIGNIETPYIFKTNEDLLNILLNKKTGVKGIADDEDWTFKGSNKGLDKKFVSLKRKIIVEENVSAKKIVMSEEPKEELLKDTFNFVEMDQFGSSGSPQAPLSVFEPMSNFTATAQTPASTSHHNNVSNEPSSIIGPGSVFSSSVITGLGSMGPGSAVGPGSVFPFNGPASVLSSKLDQDKNPLSAAPASNRLDLPKTPMPIVNNDFSIESSKILPPQSNIAMTVIGQSHSSIEVDVPLPTLQNIVSTVNLGVSLDLKKVAQSARNAEYNPKRFAAVIMRIREPRTTALIFSSGKMVCTGAKSEDSSRLAARKYARIIQKLGFNAKFTEFKVQNMVGSCDVKFPIRLEGLCVAHAQFSTYEPELFPGLIYRMVKPRVVLLIFVSGKVVITGAKFKKDIDEAFKQIYPLLKNFKK</sequence>
<dbReference type="AlphaFoldDB" id="A0A0K0F8B2"/>
<evidence type="ECO:0000256" key="9">
    <source>
        <dbReference type="ARBA" id="ARBA00033017"/>
    </source>
</evidence>
<dbReference type="PRINTS" id="PR00686">
    <property type="entry name" value="TIFACTORIID"/>
</dbReference>
<evidence type="ECO:0000256" key="8">
    <source>
        <dbReference type="ARBA" id="ARBA00030739"/>
    </source>
</evidence>
<dbReference type="InterPro" id="IPR012295">
    <property type="entry name" value="TBP_dom_sf"/>
</dbReference>
<evidence type="ECO:0000256" key="12">
    <source>
        <dbReference type="SAM" id="MobiDB-lite"/>
    </source>
</evidence>
<evidence type="ECO:0000256" key="11">
    <source>
        <dbReference type="ARBA" id="ARBA00042691"/>
    </source>
</evidence>
<dbReference type="Pfam" id="PF00352">
    <property type="entry name" value="TBP"/>
    <property type="match status" value="2"/>
</dbReference>
<dbReference type="Pfam" id="PF03914">
    <property type="entry name" value="CBF"/>
    <property type="match status" value="1"/>
</dbReference>
<comment type="similarity">
    <text evidence="2">Belongs to the TBP family.</text>
</comment>
<dbReference type="SUPFAM" id="SSF55945">
    <property type="entry name" value="TATA-box binding protein-like"/>
    <property type="match status" value="2"/>
</dbReference>
<keyword evidence="5" id="KW-0238">DNA-binding</keyword>
<dbReference type="GO" id="GO:0001092">
    <property type="term" value="F:TFIIA-class transcription factor complex binding"/>
    <property type="evidence" value="ECO:0007669"/>
    <property type="project" value="UniProtKB-ARBA"/>
</dbReference>
<dbReference type="PANTHER" id="PTHR10126">
    <property type="entry name" value="TATA-BOX BINDING PROTEIN"/>
    <property type="match status" value="1"/>
</dbReference>
<dbReference type="InterPro" id="IPR033710">
    <property type="entry name" value="TBP_eukaryotic"/>
</dbReference>
<dbReference type="FunFam" id="3.30.310.10:FF:000001">
    <property type="entry name" value="TATA-box-binding protein 2"/>
    <property type="match status" value="1"/>
</dbReference>
<evidence type="ECO:0000256" key="1">
    <source>
        <dbReference type="ARBA" id="ARBA00004123"/>
    </source>
</evidence>
<dbReference type="GO" id="GO:0005634">
    <property type="term" value="C:nucleus"/>
    <property type="evidence" value="ECO:0007669"/>
    <property type="project" value="UniProtKB-SubCell"/>
</dbReference>
<organism evidence="14 15">
    <name type="scientific">Strongyloides venezuelensis</name>
    <name type="common">Threadworm</name>
    <dbReference type="NCBI Taxonomy" id="75913"/>
    <lineage>
        <taxon>Eukaryota</taxon>
        <taxon>Metazoa</taxon>
        <taxon>Ecdysozoa</taxon>
        <taxon>Nematoda</taxon>
        <taxon>Chromadorea</taxon>
        <taxon>Rhabditida</taxon>
        <taxon>Tylenchina</taxon>
        <taxon>Panagrolaimomorpha</taxon>
        <taxon>Strongyloidoidea</taxon>
        <taxon>Strongyloididae</taxon>
        <taxon>Strongyloides</taxon>
    </lineage>
</organism>
<keyword evidence="14" id="KW-1185">Reference proteome</keyword>
<dbReference type="WBParaSite" id="SVE_0506100.1">
    <property type="protein sequence ID" value="SVE_0506100.1"/>
    <property type="gene ID" value="SVE_0506100"/>
</dbReference>
<evidence type="ECO:0000256" key="10">
    <source>
        <dbReference type="ARBA" id="ARBA00042653"/>
    </source>
</evidence>
<evidence type="ECO:0000256" key="5">
    <source>
        <dbReference type="ARBA" id="ARBA00023125"/>
    </source>
</evidence>
<evidence type="ECO:0000313" key="15">
    <source>
        <dbReference type="WBParaSite" id="SVE_0506100.1"/>
    </source>
</evidence>
<feature type="domain" description="CCAAT-binding factor" evidence="13">
    <location>
        <begin position="194"/>
        <end position="340"/>
    </location>
</feature>
<evidence type="ECO:0000313" key="14">
    <source>
        <dbReference type="Proteomes" id="UP000035680"/>
    </source>
</evidence>
<dbReference type="Proteomes" id="UP000035680">
    <property type="component" value="Unassembled WGS sequence"/>
</dbReference>
<dbReference type="InterPro" id="IPR000814">
    <property type="entry name" value="TBP"/>
</dbReference>
<dbReference type="GO" id="GO:0006352">
    <property type="term" value="P:DNA-templated transcription initiation"/>
    <property type="evidence" value="ECO:0007669"/>
    <property type="project" value="InterPro"/>
</dbReference>
<dbReference type="GO" id="GO:0003677">
    <property type="term" value="F:DNA binding"/>
    <property type="evidence" value="ECO:0007669"/>
    <property type="project" value="UniProtKB-KW"/>
</dbReference>
<feature type="region of interest" description="Disordered" evidence="12">
    <location>
        <begin position="521"/>
        <end position="543"/>
    </location>
</feature>
<reference evidence="14" key="1">
    <citation type="submission" date="2014-07" db="EMBL/GenBank/DDBJ databases">
        <authorList>
            <person name="Martin A.A"/>
            <person name="De Silva N."/>
        </authorList>
    </citation>
    <scope>NUCLEOTIDE SEQUENCE</scope>
</reference>
<dbReference type="InterPro" id="IPR005612">
    <property type="entry name" value="CCAAT-binding_factor"/>
</dbReference>
<name>A0A0K0F8B2_STRVS</name>
<evidence type="ECO:0000256" key="2">
    <source>
        <dbReference type="ARBA" id="ARBA00005560"/>
    </source>
</evidence>
<evidence type="ECO:0000256" key="7">
    <source>
        <dbReference type="ARBA" id="ARBA00023242"/>
    </source>
</evidence>
<comment type="subcellular location">
    <subcellularLocation>
        <location evidence="1">Nucleus</location>
    </subcellularLocation>
</comment>
<proteinExistence type="inferred from homology"/>
<evidence type="ECO:0000256" key="4">
    <source>
        <dbReference type="ARBA" id="ARBA00021962"/>
    </source>
</evidence>
<evidence type="ECO:0000256" key="3">
    <source>
        <dbReference type="ARBA" id="ARBA00007797"/>
    </source>
</evidence>
<dbReference type="Gene3D" id="3.30.310.10">
    <property type="entry name" value="TATA-Binding Protein"/>
    <property type="match status" value="2"/>
</dbReference>
<dbReference type="CDD" id="cd04516">
    <property type="entry name" value="TBP_eukaryotes"/>
    <property type="match status" value="1"/>
</dbReference>
<evidence type="ECO:0000259" key="13">
    <source>
        <dbReference type="Pfam" id="PF03914"/>
    </source>
</evidence>